<accession>A0ABV8NVT6</accession>
<dbReference type="EMBL" id="JBHSBV010000002">
    <property type="protein sequence ID" value="MFC4200564.1"/>
    <property type="molecule type" value="Genomic_DNA"/>
</dbReference>
<organism evidence="5 6">
    <name type="scientific">Candidimonas humi</name>
    <dbReference type="NCBI Taxonomy" id="683355"/>
    <lineage>
        <taxon>Bacteria</taxon>
        <taxon>Pseudomonadati</taxon>
        <taxon>Pseudomonadota</taxon>
        <taxon>Betaproteobacteria</taxon>
        <taxon>Burkholderiales</taxon>
        <taxon>Alcaligenaceae</taxon>
        <taxon>Candidimonas</taxon>
    </lineage>
</organism>
<protein>
    <submittedName>
        <fullName evidence="5">TauD/TfdA dioxygenase family protein</fullName>
    </submittedName>
</protein>
<sequence>MFEVTPVNDGFVAEVSGVDLSQPPSEELSQRLRAALDEYGVLVIPDQPLAEAQQLQVAAAFGPLEISVGASVYNAKRPRRLGHAQLSDISNLDEAGKILDAGDIRRLINLSNQLWHTDSSFKKTPAYASLLSAQEVVPVGGATEFADMRSAWDALDAQTQAELENRVAIHDYFYSRSLTGFDLDGVPPEWREMQPPVRQVLVRKHRHGQRKSLYLASHIRAIEGMAEAQSVALLDRLMRHATQPSFVYRHRWRVNDLVIWDNRSTMHRGTPFDGKYRRAMRRATVQDIGPTVADAAI</sequence>
<feature type="domain" description="TauD/TfdA-like" evidence="4">
    <location>
        <begin position="4"/>
        <end position="284"/>
    </location>
</feature>
<comment type="caution">
    <text evidence="5">The sequence shown here is derived from an EMBL/GenBank/DDBJ whole genome shotgun (WGS) entry which is preliminary data.</text>
</comment>
<keyword evidence="6" id="KW-1185">Reference proteome</keyword>
<evidence type="ECO:0000256" key="2">
    <source>
        <dbReference type="ARBA" id="ARBA00022964"/>
    </source>
</evidence>
<keyword evidence="2 5" id="KW-0223">Dioxygenase</keyword>
<evidence type="ECO:0000256" key="3">
    <source>
        <dbReference type="ARBA" id="ARBA00023004"/>
    </source>
</evidence>
<proteinExistence type="predicted"/>
<keyword evidence="3" id="KW-0408">Iron</keyword>
<dbReference type="InterPro" id="IPR003819">
    <property type="entry name" value="TauD/TfdA-like"/>
</dbReference>
<evidence type="ECO:0000259" key="4">
    <source>
        <dbReference type="Pfam" id="PF02668"/>
    </source>
</evidence>
<dbReference type="PANTHER" id="PTHR43779:SF3">
    <property type="entry name" value="(3R)-3-[(CARBOXYMETHYL)AMINO]FATTY ACID OXYGENASE_DECARBOXYLASE"/>
    <property type="match status" value="1"/>
</dbReference>
<dbReference type="PANTHER" id="PTHR43779">
    <property type="entry name" value="DIOXYGENASE RV0097-RELATED"/>
    <property type="match status" value="1"/>
</dbReference>
<gene>
    <name evidence="5" type="ORF">ACFOY1_06340</name>
</gene>
<evidence type="ECO:0000313" key="5">
    <source>
        <dbReference type="EMBL" id="MFC4200564.1"/>
    </source>
</evidence>
<reference evidence="6" key="1">
    <citation type="journal article" date="2019" name="Int. J. Syst. Evol. Microbiol.">
        <title>The Global Catalogue of Microorganisms (GCM) 10K type strain sequencing project: providing services to taxonomists for standard genome sequencing and annotation.</title>
        <authorList>
            <consortium name="The Broad Institute Genomics Platform"/>
            <consortium name="The Broad Institute Genome Sequencing Center for Infectious Disease"/>
            <person name="Wu L."/>
            <person name="Ma J."/>
        </authorList>
    </citation>
    <scope>NUCLEOTIDE SEQUENCE [LARGE SCALE GENOMIC DNA]</scope>
    <source>
        <strain evidence="6">LMG 24813</strain>
    </source>
</reference>
<dbReference type="GO" id="GO:0051213">
    <property type="term" value="F:dioxygenase activity"/>
    <property type="evidence" value="ECO:0007669"/>
    <property type="project" value="UniProtKB-KW"/>
</dbReference>
<evidence type="ECO:0000256" key="1">
    <source>
        <dbReference type="ARBA" id="ARBA00022723"/>
    </source>
</evidence>
<dbReference type="InterPro" id="IPR051178">
    <property type="entry name" value="TfdA_dioxygenase"/>
</dbReference>
<dbReference type="Proteomes" id="UP001595848">
    <property type="component" value="Unassembled WGS sequence"/>
</dbReference>
<keyword evidence="2 5" id="KW-0560">Oxidoreductase</keyword>
<dbReference type="RefSeq" id="WP_217964196.1">
    <property type="nucleotide sequence ID" value="NZ_JAHTBN010000003.1"/>
</dbReference>
<name>A0ABV8NVT6_9BURK</name>
<keyword evidence="1" id="KW-0479">Metal-binding</keyword>
<evidence type="ECO:0000313" key="6">
    <source>
        <dbReference type="Proteomes" id="UP001595848"/>
    </source>
</evidence>
<dbReference type="Pfam" id="PF02668">
    <property type="entry name" value="TauD"/>
    <property type="match status" value="1"/>
</dbReference>